<dbReference type="GeneID" id="78365988"/>
<sequence length="84" mass="9349">MNKEELIQKVKDLIGEGNVEKAQQFVEDHKDDLGDYAEKAKDLITNFNPDDFAKQAKDIADDAKAAANEPDGIVDKIKDLFGKN</sequence>
<dbReference type="Proteomes" id="UP001256711">
    <property type="component" value="Unassembled WGS sequence"/>
</dbReference>
<dbReference type="AlphaFoldDB" id="A0AAW8TXH6"/>
<dbReference type="EMBL" id="JARQBJ010000005">
    <property type="protein sequence ID" value="MDT2810956.1"/>
    <property type="molecule type" value="Genomic_DNA"/>
</dbReference>
<comment type="caution">
    <text evidence="1">The sequence shown here is derived from an EMBL/GenBank/DDBJ whole genome shotgun (WGS) entry which is preliminary data.</text>
</comment>
<accession>A0AAW8TXH6</accession>
<evidence type="ECO:0000313" key="1">
    <source>
        <dbReference type="EMBL" id="MDT2810956.1"/>
    </source>
</evidence>
<proteinExistence type="predicted"/>
<protein>
    <recommendedName>
        <fullName evidence="3">Antitoxin</fullName>
    </recommendedName>
</protein>
<evidence type="ECO:0008006" key="3">
    <source>
        <dbReference type="Google" id="ProtNLM"/>
    </source>
</evidence>
<organism evidence="1 2">
    <name type="scientific">Enterococcus asini</name>
    <dbReference type="NCBI Taxonomy" id="57732"/>
    <lineage>
        <taxon>Bacteria</taxon>
        <taxon>Bacillati</taxon>
        <taxon>Bacillota</taxon>
        <taxon>Bacilli</taxon>
        <taxon>Lactobacillales</taxon>
        <taxon>Enterococcaceae</taxon>
        <taxon>Enterococcus</taxon>
    </lineage>
</organism>
<gene>
    <name evidence="1" type="ORF">P7H43_10760</name>
</gene>
<evidence type="ECO:0000313" key="2">
    <source>
        <dbReference type="Proteomes" id="UP001256711"/>
    </source>
</evidence>
<dbReference type="RefSeq" id="WP_010753593.1">
    <property type="nucleotide sequence ID" value="NZ_CABJBY010000005.1"/>
</dbReference>
<reference evidence="1" key="1">
    <citation type="submission" date="2023-03" db="EMBL/GenBank/DDBJ databases">
        <authorList>
            <person name="Shen W."/>
            <person name="Cai J."/>
        </authorList>
    </citation>
    <scope>NUCLEOTIDE SEQUENCE</scope>
    <source>
        <strain evidence="1">B226-2</strain>
    </source>
</reference>
<name>A0AAW8TXH6_9ENTE</name>